<feature type="region of interest" description="Disordered" evidence="1">
    <location>
        <begin position="139"/>
        <end position="173"/>
    </location>
</feature>
<feature type="compositionally biased region" description="Low complexity" evidence="1">
    <location>
        <begin position="38"/>
        <end position="61"/>
    </location>
</feature>
<dbReference type="InParanoid" id="A0A317XKE6"/>
<feature type="region of interest" description="Disordered" evidence="1">
    <location>
        <begin position="236"/>
        <end position="259"/>
    </location>
</feature>
<feature type="compositionally biased region" description="Basic and acidic residues" evidence="1">
    <location>
        <begin position="92"/>
        <end position="102"/>
    </location>
</feature>
<accession>A0A317XKE6</accession>
<evidence type="ECO:0000256" key="1">
    <source>
        <dbReference type="SAM" id="MobiDB-lite"/>
    </source>
</evidence>
<name>A0A317XKE6_9BASI</name>
<evidence type="ECO:0000313" key="2">
    <source>
        <dbReference type="EMBL" id="PWY98754.1"/>
    </source>
</evidence>
<dbReference type="Proteomes" id="UP000246740">
    <property type="component" value="Unassembled WGS sequence"/>
</dbReference>
<protein>
    <submittedName>
        <fullName evidence="2">Uncharacterized protein</fullName>
    </submittedName>
</protein>
<feature type="compositionally biased region" description="Polar residues" evidence="1">
    <location>
        <begin position="78"/>
        <end position="91"/>
    </location>
</feature>
<organism evidence="2 3">
    <name type="scientific">Testicularia cyperi</name>
    <dbReference type="NCBI Taxonomy" id="1882483"/>
    <lineage>
        <taxon>Eukaryota</taxon>
        <taxon>Fungi</taxon>
        <taxon>Dikarya</taxon>
        <taxon>Basidiomycota</taxon>
        <taxon>Ustilaginomycotina</taxon>
        <taxon>Ustilaginomycetes</taxon>
        <taxon>Ustilaginales</taxon>
        <taxon>Anthracoideaceae</taxon>
        <taxon>Testicularia</taxon>
    </lineage>
</organism>
<feature type="region of interest" description="Disordered" evidence="1">
    <location>
        <begin position="15"/>
        <end position="115"/>
    </location>
</feature>
<keyword evidence="3" id="KW-1185">Reference proteome</keyword>
<proteinExistence type="predicted"/>
<sequence length="437" mass="44439">MSVLAGFASSASELVFGPPAPIAKDVAPSSPAPPTIPPSSSHLPSSKSARPASPPGARRSSMTFFRRASKDVCADQKCQINGPTMTQVPTDSTKHETAKPKTSDLPPLPSSPSTASVSVAETLLSSGASVLSALGSLVSSGAPGGGPSPETHHADDDDGATPTPSTITVRGGSDPALAAGGLLQSMSDYLLNQAVSVRDSAVNSVTEAATSLTSNAIHAVTDTATSISDAALTAVTGRHHPNPDAAATPRPPSPTASVASVASFSSRVDYIPPQYSADGTLFSSNPSIAAMQRIPDYPCGHKHLNQPGALHCCVASPPTRSDSAASFTSSSSSSSSTSASELVRHPSCNCDCWSLSSPVSASSVPASPISTLPAPAHTTLTAKIAGPVDTASKTDRSACQCPCHLTSWRSGQSGHFHRVEQLVRGTKRVVRDIKNVL</sequence>
<dbReference type="AlphaFoldDB" id="A0A317XKE6"/>
<dbReference type="EMBL" id="KZ819197">
    <property type="protein sequence ID" value="PWY98754.1"/>
    <property type="molecule type" value="Genomic_DNA"/>
</dbReference>
<evidence type="ECO:0000313" key="3">
    <source>
        <dbReference type="Proteomes" id="UP000246740"/>
    </source>
</evidence>
<gene>
    <name evidence="2" type="ORF">BCV70DRAFT_27176</name>
</gene>
<reference evidence="2 3" key="1">
    <citation type="journal article" date="2018" name="Mol. Biol. Evol.">
        <title>Broad Genomic Sampling Reveals a Smut Pathogenic Ancestry of the Fungal Clade Ustilaginomycotina.</title>
        <authorList>
            <person name="Kijpornyongpan T."/>
            <person name="Mondo S.J."/>
            <person name="Barry K."/>
            <person name="Sandor L."/>
            <person name="Lee J."/>
            <person name="Lipzen A."/>
            <person name="Pangilinan J."/>
            <person name="LaButti K."/>
            <person name="Hainaut M."/>
            <person name="Henrissat B."/>
            <person name="Grigoriev I.V."/>
            <person name="Spatafora J.W."/>
            <person name="Aime M.C."/>
        </authorList>
    </citation>
    <scope>NUCLEOTIDE SEQUENCE [LARGE SCALE GENOMIC DNA]</scope>
    <source>
        <strain evidence="2 3">MCA 3645</strain>
    </source>
</reference>
<dbReference type="OrthoDB" id="2553346at2759"/>